<evidence type="ECO:0000313" key="2">
    <source>
        <dbReference type="EMBL" id="NNJ15458.1"/>
    </source>
</evidence>
<name>L1LUG9_9PSED</name>
<protein>
    <submittedName>
        <fullName evidence="2">Uncharacterized protein</fullName>
    </submittedName>
</protein>
<reference evidence="2 3" key="1">
    <citation type="journal article" date="2013" name="Genome Announc.">
        <title>Genome Sequence of Naphthalene-Degrading Soil Bacterium Pseudomonas putida CSV86.</title>
        <authorList>
            <person name="Phale P.S."/>
            <person name="Paliwal V."/>
            <person name="Raju S.C."/>
            <person name="Modak A."/>
            <person name="Purohit H.J."/>
        </authorList>
    </citation>
    <scope>NUCLEOTIDE SEQUENCE [LARGE SCALE GENOMIC DNA]</scope>
    <source>
        <strain evidence="2 3">CSV86</strain>
    </source>
</reference>
<accession>L1LUG9</accession>
<feature type="region of interest" description="Disordered" evidence="1">
    <location>
        <begin position="1"/>
        <end position="62"/>
    </location>
</feature>
<dbReference type="AlphaFoldDB" id="L1LUG9"/>
<dbReference type="OrthoDB" id="7028323at2"/>
<feature type="compositionally biased region" description="Basic and acidic residues" evidence="1">
    <location>
        <begin position="7"/>
        <end position="28"/>
    </location>
</feature>
<evidence type="ECO:0000256" key="1">
    <source>
        <dbReference type="SAM" id="MobiDB-lite"/>
    </source>
</evidence>
<evidence type="ECO:0000313" key="3">
    <source>
        <dbReference type="Proteomes" id="UP000010448"/>
    </source>
</evidence>
<organism evidence="2 3">
    <name type="scientific">Pseudomonas bharatica CSV86</name>
    <dbReference type="NCBI Taxonomy" id="1005395"/>
    <lineage>
        <taxon>Bacteria</taxon>
        <taxon>Pseudomonadati</taxon>
        <taxon>Pseudomonadota</taxon>
        <taxon>Gammaproteobacteria</taxon>
        <taxon>Pseudomonadales</taxon>
        <taxon>Pseudomonadaceae</taxon>
        <taxon>Pseudomonas</taxon>
        <taxon>Pseudomonas bharatica</taxon>
    </lineage>
</organism>
<dbReference type="RefSeq" id="WP_009405528.1">
    <property type="nucleotide sequence ID" value="NZ_AMWJ02000001.1"/>
</dbReference>
<comment type="caution">
    <text evidence="2">The sequence shown here is derived from an EMBL/GenBank/DDBJ whole genome shotgun (WGS) entry which is preliminary data.</text>
</comment>
<gene>
    <name evidence="2" type="ORF">CSV86_009540</name>
</gene>
<dbReference type="EMBL" id="AMWJ02000001">
    <property type="protein sequence ID" value="NNJ15458.1"/>
    <property type="molecule type" value="Genomic_DNA"/>
</dbReference>
<keyword evidence="3" id="KW-1185">Reference proteome</keyword>
<proteinExistence type="predicted"/>
<dbReference type="Proteomes" id="UP000010448">
    <property type="component" value="Unassembled WGS sequence"/>
</dbReference>
<sequence length="102" mass="11116">MAAKSTPQDKEPSPEIAKDQAPEVRKAPDTPATEPQASPPAEANGAPESEPEPETRAYRVTSRSDVLLNGQLYTQGDELLLTDAVARSLLRNRCIEPEDDFK</sequence>